<dbReference type="Proteomes" id="UP000217343">
    <property type="component" value="Chromosome"/>
</dbReference>
<dbReference type="AlphaFoldDB" id="A0A250JMI0"/>
<keyword evidence="1" id="KW-1133">Transmembrane helix</keyword>
<dbReference type="KEGG" id="mmas:MYMAC_000162"/>
<feature type="transmembrane region" description="Helical" evidence="1">
    <location>
        <begin position="21"/>
        <end position="42"/>
    </location>
</feature>
<feature type="transmembrane region" description="Helical" evidence="1">
    <location>
        <begin position="154"/>
        <end position="178"/>
    </location>
</feature>
<keyword evidence="1" id="KW-0812">Transmembrane</keyword>
<name>A0A250JMI0_9BACT</name>
<feature type="transmembrane region" description="Helical" evidence="1">
    <location>
        <begin position="101"/>
        <end position="121"/>
    </location>
</feature>
<accession>A0A250JMI0</accession>
<evidence type="ECO:0000256" key="1">
    <source>
        <dbReference type="SAM" id="Phobius"/>
    </source>
</evidence>
<evidence type="ECO:0000313" key="2">
    <source>
        <dbReference type="EMBL" id="ATB44591.1"/>
    </source>
</evidence>
<proteinExistence type="predicted"/>
<organism evidence="2 3">
    <name type="scientific">Corallococcus macrosporus DSM 14697</name>
    <dbReference type="NCBI Taxonomy" id="1189310"/>
    <lineage>
        <taxon>Bacteria</taxon>
        <taxon>Pseudomonadati</taxon>
        <taxon>Myxococcota</taxon>
        <taxon>Myxococcia</taxon>
        <taxon>Myxococcales</taxon>
        <taxon>Cystobacterineae</taxon>
        <taxon>Myxococcaceae</taxon>
        <taxon>Corallococcus</taxon>
    </lineage>
</organism>
<feature type="transmembrane region" description="Helical" evidence="1">
    <location>
        <begin position="73"/>
        <end position="94"/>
    </location>
</feature>
<gene>
    <name evidence="2" type="ORF">MYMAC_000162</name>
</gene>
<reference evidence="2 3" key="1">
    <citation type="submission" date="2017-06" db="EMBL/GenBank/DDBJ databases">
        <title>Sequencing and comparative analysis of myxobacterial genomes.</title>
        <authorList>
            <person name="Rupp O."/>
            <person name="Goesmann A."/>
            <person name="Sogaard-Andersen L."/>
        </authorList>
    </citation>
    <scope>NUCLEOTIDE SEQUENCE [LARGE SCALE GENOMIC DNA]</scope>
    <source>
        <strain evidence="2 3">DSM 14697</strain>
    </source>
</reference>
<dbReference type="RefSeq" id="WP_095956666.1">
    <property type="nucleotide sequence ID" value="NZ_CP022203.1"/>
</dbReference>
<protein>
    <submittedName>
        <fullName evidence="2">Uncharacterized protein</fullName>
    </submittedName>
</protein>
<keyword evidence="3" id="KW-1185">Reference proteome</keyword>
<dbReference type="EMBL" id="CP022203">
    <property type="protein sequence ID" value="ATB44591.1"/>
    <property type="molecule type" value="Genomic_DNA"/>
</dbReference>
<keyword evidence="1" id="KW-0472">Membrane</keyword>
<sequence>MWIERCVEACQSKWVPLLGGLGLGLVLSAPLILGYGCEVFVIDGTPVQPNGLFFPNSPFERIIYHQLKGNVNAFTPLVTGLSLVMLIAGLWAHVVKSSRTVALLAFIPALNTLLLLAQQGASHLEYVRVTWIPPPELAGIVEWALLQHRAIKGLLALSSVATVALLALGVIANGVRILRGFTMRPRLQT</sequence>
<evidence type="ECO:0000313" key="3">
    <source>
        <dbReference type="Proteomes" id="UP000217343"/>
    </source>
</evidence>